<dbReference type="GO" id="GO:0004672">
    <property type="term" value="F:protein kinase activity"/>
    <property type="evidence" value="ECO:0007669"/>
    <property type="project" value="InterPro"/>
</dbReference>
<dbReference type="PANTHER" id="PTHR47987:SF5">
    <property type="entry name" value="PROTEIN KINASE DOMAIN-CONTAINING PROTEIN"/>
    <property type="match status" value="1"/>
</dbReference>
<dbReference type="SMART" id="SM00220">
    <property type="entry name" value="S_TKc"/>
    <property type="match status" value="1"/>
</dbReference>
<name>A0A6P4CS39_ARADU</name>
<protein>
    <submittedName>
        <fullName evidence="4">Uncharacterized protein LOC107480209</fullName>
    </submittedName>
</protein>
<dbReference type="AlphaFoldDB" id="A0A6P4CS39"/>
<proteinExistence type="predicted"/>
<dbReference type="KEGG" id="adu:107480209"/>
<feature type="region of interest" description="Disordered" evidence="1">
    <location>
        <begin position="245"/>
        <end position="269"/>
    </location>
</feature>
<dbReference type="GeneID" id="107480209"/>
<dbReference type="InterPro" id="IPR014729">
    <property type="entry name" value="Rossmann-like_a/b/a_fold"/>
</dbReference>
<dbReference type="PANTHER" id="PTHR47987">
    <property type="entry name" value="OS08G0249100 PROTEIN"/>
    <property type="match status" value="1"/>
</dbReference>
<evidence type="ECO:0000256" key="1">
    <source>
        <dbReference type="SAM" id="MobiDB-lite"/>
    </source>
</evidence>
<dbReference type="InterPro" id="IPR046958">
    <property type="entry name" value="RBK1/2/STUNTED"/>
</dbReference>
<dbReference type="RefSeq" id="XP_015955843.1">
    <property type="nucleotide sequence ID" value="XM_016100357.3"/>
</dbReference>
<dbReference type="FunFam" id="3.30.200.20:FF:000268">
    <property type="entry name" value="probable receptor-like serine/threonine-protein kinase At5g57670"/>
    <property type="match status" value="1"/>
</dbReference>
<reference evidence="3" key="1">
    <citation type="journal article" date="2016" name="Nat. Genet.">
        <title>The genome sequences of Arachis duranensis and Arachis ipaensis, the diploid ancestors of cultivated peanut.</title>
        <authorList>
            <person name="Bertioli D.J."/>
            <person name="Cannon S.B."/>
            <person name="Froenicke L."/>
            <person name="Huang G."/>
            <person name="Farmer A.D."/>
            <person name="Cannon E.K."/>
            <person name="Liu X."/>
            <person name="Gao D."/>
            <person name="Clevenger J."/>
            <person name="Dash S."/>
            <person name="Ren L."/>
            <person name="Moretzsohn M.C."/>
            <person name="Shirasawa K."/>
            <person name="Huang W."/>
            <person name="Vidigal B."/>
            <person name="Abernathy B."/>
            <person name="Chu Y."/>
            <person name="Niederhuth C.E."/>
            <person name="Umale P."/>
            <person name="Araujo A.C."/>
            <person name="Kozik A."/>
            <person name="Kim K.D."/>
            <person name="Burow M.D."/>
            <person name="Varshney R.K."/>
            <person name="Wang X."/>
            <person name="Zhang X."/>
            <person name="Barkley N."/>
            <person name="Guimaraes P.M."/>
            <person name="Isobe S."/>
            <person name="Guo B."/>
            <person name="Liao B."/>
            <person name="Stalker H.T."/>
            <person name="Schmitz R.J."/>
            <person name="Scheffler B.E."/>
            <person name="Leal-Bertioli S.C."/>
            <person name="Xun X."/>
            <person name="Jackson S.A."/>
            <person name="Michelmore R."/>
            <person name="Ozias-Akins P."/>
        </authorList>
    </citation>
    <scope>NUCLEOTIDE SEQUENCE [LARGE SCALE GENOMIC DNA]</scope>
    <source>
        <strain evidence="3">cv. V14167</strain>
    </source>
</reference>
<keyword evidence="3" id="KW-1185">Reference proteome</keyword>
<dbReference type="Gene3D" id="1.10.510.10">
    <property type="entry name" value="Transferase(Phosphotransferase) domain 1"/>
    <property type="match status" value="1"/>
</dbReference>
<dbReference type="Pfam" id="PF00069">
    <property type="entry name" value="Pkinase"/>
    <property type="match status" value="1"/>
</dbReference>
<evidence type="ECO:0000259" key="2">
    <source>
        <dbReference type="PROSITE" id="PS50011"/>
    </source>
</evidence>
<reference evidence="4" key="2">
    <citation type="submission" date="2025-08" db="UniProtKB">
        <authorList>
            <consortium name="RefSeq"/>
        </authorList>
    </citation>
    <scope>IDENTIFICATION</scope>
    <source>
        <tissue evidence="4">Whole plant</tissue>
    </source>
</reference>
<dbReference type="Proteomes" id="UP000515211">
    <property type="component" value="Chromosome 3"/>
</dbReference>
<dbReference type="InterPro" id="IPR008271">
    <property type="entry name" value="Ser/Thr_kinase_AS"/>
</dbReference>
<feature type="domain" description="Protein kinase" evidence="2">
    <location>
        <begin position="413"/>
        <end position="677"/>
    </location>
</feature>
<dbReference type="PROSITE" id="PS00108">
    <property type="entry name" value="PROTEIN_KINASE_ST"/>
    <property type="match status" value="1"/>
</dbReference>
<dbReference type="Gene3D" id="3.30.200.20">
    <property type="entry name" value="Phosphorylase Kinase, domain 1"/>
    <property type="match status" value="1"/>
</dbReference>
<dbReference type="CDD" id="cd00293">
    <property type="entry name" value="USP-like"/>
    <property type="match status" value="1"/>
</dbReference>
<dbReference type="SUPFAM" id="SSF52402">
    <property type="entry name" value="Adenine nucleotide alpha hydrolases-like"/>
    <property type="match status" value="1"/>
</dbReference>
<dbReference type="InterPro" id="IPR000719">
    <property type="entry name" value="Prot_kinase_dom"/>
</dbReference>
<feature type="region of interest" description="Disordered" evidence="1">
    <location>
        <begin position="1"/>
        <end position="22"/>
    </location>
</feature>
<dbReference type="FunFam" id="3.40.50.620:FF:000177">
    <property type="entry name" value="probable receptor-like serine/threonine-protein kinase At5g57670"/>
    <property type="match status" value="1"/>
</dbReference>
<evidence type="ECO:0000313" key="3">
    <source>
        <dbReference type="Proteomes" id="UP000515211"/>
    </source>
</evidence>
<accession>A0A6P4CS39</accession>
<dbReference type="GO" id="GO:0005524">
    <property type="term" value="F:ATP binding"/>
    <property type="evidence" value="ECO:0007669"/>
    <property type="project" value="InterPro"/>
</dbReference>
<organism evidence="3 4">
    <name type="scientific">Arachis duranensis</name>
    <name type="common">Wild peanut</name>
    <dbReference type="NCBI Taxonomy" id="130453"/>
    <lineage>
        <taxon>Eukaryota</taxon>
        <taxon>Viridiplantae</taxon>
        <taxon>Streptophyta</taxon>
        <taxon>Embryophyta</taxon>
        <taxon>Tracheophyta</taxon>
        <taxon>Spermatophyta</taxon>
        <taxon>Magnoliopsida</taxon>
        <taxon>eudicotyledons</taxon>
        <taxon>Gunneridae</taxon>
        <taxon>Pentapetalae</taxon>
        <taxon>rosids</taxon>
        <taxon>fabids</taxon>
        <taxon>Fabales</taxon>
        <taxon>Fabaceae</taxon>
        <taxon>Papilionoideae</taxon>
        <taxon>50 kb inversion clade</taxon>
        <taxon>dalbergioids sensu lato</taxon>
        <taxon>Dalbergieae</taxon>
        <taxon>Pterocarpus clade</taxon>
        <taxon>Arachis</taxon>
    </lineage>
</organism>
<dbReference type="InterPro" id="IPR011009">
    <property type="entry name" value="Kinase-like_dom_sf"/>
</dbReference>
<dbReference type="SUPFAM" id="SSF56112">
    <property type="entry name" value="Protein kinase-like (PK-like)"/>
    <property type="match status" value="1"/>
</dbReference>
<dbReference type="FunFam" id="1.10.510.10:FF:000284">
    <property type="entry name" value="Putative receptor-like serine/threonine-protein kinase"/>
    <property type="match status" value="1"/>
</dbReference>
<evidence type="ECO:0000313" key="4">
    <source>
        <dbReference type="RefSeq" id="XP_015955843.1"/>
    </source>
</evidence>
<gene>
    <name evidence="4" type="primary">LOC107480209</name>
</gene>
<dbReference type="PROSITE" id="PS50011">
    <property type="entry name" value="PROTEIN_KINASE_DOM"/>
    <property type="match status" value="1"/>
</dbReference>
<dbReference type="Gene3D" id="3.40.50.620">
    <property type="entry name" value="HUPs"/>
    <property type="match status" value="1"/>
</dbReference>
<sequence length="756" mass="82705">MKFTGHNATATQRGGTGAGGGGRGRNLLVGVKLDPWSRELLTWTLLKVAEPGDVVIALHAVSSENAASMLSLVKAFDSVLGVYEGFCHLKQVELKLKVCRGTSARKLLVQEAESLGADTVILGTSQSFYALRSSAAIAKYCAKKLPKCVSVFAVDSGKVAFRREATVMSSDQVKLNASPSFISKSLTKKRSQKSNECCVRLLVLPDSSTTTHKEGLADSHRQENSLALVPIQKPDDASNYSIPVVKSDCSKPDSSAALPKEGLNDSQRQENSLALVPIQNPDDACSYSNAVVKPDRLKHGWLLLRQVFLPKRNKQKSLVKNTPSFHLASGQPNSPSAVVHVDEEQNIDPIGNCNLDAESGALVPYESDDIATPSPLFCHSSVTPEELLALQEKYSSSCKLYSFQELVSATANFSSENLVGIGGCSHVYRGCLAEGKELAIKILKPSENAIKDFVKEIEIVTTLHHKNIISLSGFCIHSNNLLLVSDLLSRGSLEENLYGNKNDCRAFGWQERYKVAVGVAEALNHLHNRSAHPVIHRDVKSSNILLSDDFEPQLSDFGLASWGASSSHTSTDVAGTFGYLAPEYFMHGKVTDKIDVYAFGVVLLELLSSKKPINNVCPKVQQSLVTWATPILKEGKLSELLDPSLGSDYNHSHIQRMVLAATLCIRRSFRWRPHISLILKLLQGVEEVIRWAEEEVNASEELDRLDGEPVSIDIQSHLSLALLDIEDDTDSISSTEQFISTEDYFRRRCSRSSSFA</sequence>